<comment type="subcellular location">
    <subcellularLocation>
        <location evidence="6">Cell membrane</location>
        <topology evidence="6">Multi-pass membrane protein</topology>
    </subcellularLocation>
    <subcellularLocation>
        <location evidence="1">Membrane</location>
        <topology evidence="1">Multi-pass membrane protein</topology>
    </subcellularLocation>
</comment>
<accession>A0A6N9PZ11</accession>
<keyword evidence="5 6" id="KW-0472">Membrane</keyword>
<comment type="similarity">
    <text evidence="6">Belongs to the binding-protein-dependent transport system permease family.</text>
</comment>
<feature type="transmembrane region" description="Helical" evidence="6">
    <location>
        <begin position="103"/>
        <end position="128"/>
    </location>
</feature>
<dbReference type="RefSeq" id="WP_160644037.1">
    <property type="nucleotide sequence ID" value="NZ_SIJB01000005.1"/>
</dbReference>
<dbReference type="OrthoDB" id="9785836at2"/>
<proteinExistence type="inferred from homology"/>
<evidence type="ECO:0000259" key="7">
    <source>
        <dbReference type="PROSITE" id="PS50928"/>
    </source>
</evidence>
<evidence type="ECO:0000313" key="8">
    <source>
        <dbReference type="EMBL" id="NBI27663.1"/>
    </source>
</evidence>
<dbReference type="Proteomes" id="UP000448943">
    <property type="component" value="Unassembled WGS sequence"/>
</dbReference>
<dbReference type="InterPro" id="IPR000515">
    <property type="entry name" value="MetI-like"/>
</dbReference>
<evidence type="ECO:0000256" key="5">
    <source>
        <dbReference type="ARBA" id="ARBA00023136"/>
    </source>
</evidence>
<dbReference type="SUPFAM" id="SSF161098">
    <property type="entry name" value="MetI-like"/>
    <property type="match status" value="1"/>
</dbReference>
<dbReference type="PANTHER" id="PTHR43759:SF1">
    <property type="entry name" value="GLUCOSE IMPORT SYSTEM PERMEASE PROTEIN GLCT"/>
    <property type="match status" value="1"/>
</dbReference>
<dbReference type="GO" id="GO:0055085">
    <property type="term" value="P:transmembrane transport"/>
    <property type="evidence" value="ECO:0007669"/>
    <property type="project" value="InterPro"/>
</dbReference>
<evidence type="ECO:0000256" key="2">
    <source>
        <dbReference type="ARBA" id="ARBA00022448"/>
    </source>
</evidence>
<feature type="transmembrane region" description="Helical" evidence="6">
    <location>
        <begin position="69"/>
        <end position="91"/>
    </location>
</feature>
<dbReference type="AlphaFoldDB" id="A0A6N9PZ11"/>
<evidence type="ECO:0000256" key="4">
    <source>
        <dbReference type="ARBA" id="ARBA00022989"/>
    </source>
</evidence>
<sequence>MWQKGNPYLYVLPAVFFMIIFFFGGILQGVLQSLGVSIFHDDAQFTFKAYQELAQSIDFWQSLSLTFKIAFLSTLLSALLGMIIAFILFIISLKAYNTNRFPFLYRIFQYPLVIPHLAAGYLFLLLLMQSGWLSRISFQLGWIEEIYQFPILVNDTFGWGIILTYTWKEAPFITLMVYPVLLRVHKSWYEVARLYGSNMIKFLKNVAFPLVLPAWLSSIFIVFAFTFSAFEIPYLLGVTYPQLLPVYSFELFMHGGWEERSQSLALNIILAFITGILGIISYLLSKRWLSSERRGWE</sequence>
<dbReference type="CDD" id="cd06261">
    <property type="entry name" value="TM_PBP2"/>
    <property type="match status" value="1"/>
</dbReference>
<keyword evidence="3 6" id="KW-0812">Transmembrane</keyword>
<dbReference type="InterPro" id="IPR052730">
    <property type="entry name" value="Sugar_ABC_transporter"/>
</dbReference>
<dbReference type="EMBL" id="SIJB01000005">
    <property type="protein sequence ID" value="NBI27663.1"/>
    <property type="molecule type" value="Genomic_DNA"/>
</dbReference>
<evidence type="ECO:0000256" key="1">
    <source>
        <dbReference type="ARBA" id="ARBA00004141"/>
    </source>
</evidence>
<dbReference type="GO" id="GO:0005886">
    <property type="term" value="C:plasma membrane"/>
    <property type="evidence" value="ECO:0007669"/>
    <property type="project" value="UniProtKB-SubCell"/>
</dbReference>
<dbReference type="PANTHER" id="PTHR43759">
    <property type="entry name" value="TREHALOSE TRANSPORT SYSTEM PERMEASE PROTEIN SUGA"/>
    <property type="match status" value="1"/>
</dbReference>
<dbReference type="InterPro" id="IPR035906">
    <property type="entry name" value="MetI-like_sf"/>
</dbReference>
<evidence type="ECO:0000313" key="9">
    <source>
        <dbReference type="Proteomes" id="UP000448943"/>
    </source>
</evidence>
<reference evidence="8 9" key="1">
    <citation type="submission" date="2019-01" db="EMBL/GenBank/DDBJ databases">
        <title>Chengkuizengella sp. nov., isolated from deep-sea sediment of East Pacific Ocean.</title>
        <authorList>
            <person name="Yang J."/>
            <person name="Lai Q."/>
            <person name="Shao Z."/>
        </authorList>
    </citation>
    <scope>NUCLEOTIDE SEQUENCE [LARGE SCALE GENOMIC DNA]</scope>
    <source>
        <strain evidence="8 9">YPA3-1-1</strain>
    </source>
</reference>
<organism evidence="8 9">
    <name type="scientific">Chengkuizengella marina</name>
    <dbReference type="NCBI Taxonomy" id="2507566"/>
    <lineage>
        <taxon>Bacteria</taxon>
        <taxon>Bacillati</taxon>
        <taxon>Bacillota</taxon>
        <taxon>Bacilli</taxon>
        <taxon>Bacillales</taxon>
        <taxon>Paenibacillaceae</taxon>
        <taxon>Chengkuizengella</taxon>
    </lineage>
</organism>
<protein>
    <submittedName>
        <fullName evidence="8">Sugar ABC transporter permease</fullName>
    </submittedName>
</protein>
<feature type="domain" description="ABC transmembrane type-1" evidence="7">
    <location>
        <begin position="63"/>
        <end position="281"/>
    </location>
</feature>
<feature type="transmembrane region" description="Helical" evidence="6">
    <location>
        <begin position="7"/>
        <end position="27"/>
    </location>
</feature>
<dbReference type="PROSITE" id="PS50928">
    <property type="entry name" value="ABC_TM1"/>
    <property type="match status" value="1"/>
</dbReference>
<keyword evidence="9" id="KW-1185">Reference proteome</keyword>
<feature type="transmembrane region" description="Helical" evidence="6">
    <location>
        <begin position="264"/>
        <end position="284"/>
    </location>
</feature>
<comment type="caution">
    <text evidence="8">The sequence shown here is derived from an EMBL/GenBank/DDBJ whole genome shotgun (WGS) entry which is preliminary data.</text>
</comment>
<name>A0A6N9PZ11_9BACL</name>
<gene>
    <name evidence="8" type="ORF">ERL59_01635</name>
</gene>
<evidence type="ECO:0000256" key="6">
    <source>
        <dbReference type="RuleBase" id="RU363032"/>
    </source>
</evidence>
<keyword evidence="2 6" id="KW-0813">Transport</keyword>
<feature type="transmembrane region" description="Helical" evidence="6">
    <location>
        <begin position="202"/>
        <end position="226"/>
    </location>
</feature>
<evidence type="ECO:0000256" key="3">
    <source>
        <dbReference type="ARBA" id="ARBA00022692"/>
    </source>
</evidence>
<dbReference type="Gene3D" id="1.10.3720.10">
    <property type="entry name" value="MetI-like"/>
    <property type="match status" value="1"/>
</dbReference>
<keyword evidence="4 6" id="KW-1133">Transmembrane helix</keyword>
<dbReference type="Pfam" id="PF00528">
    <property type="entry name" value="BPD_transp_1"/>
    <property type="match status" value="1"/>
</dbReference>
<feature type="transmembrane region" description="Helical" evidence="6">
    <location>
        <begin position="157"/>
        <end position="181"/>
    </location>
</feature>